<dbReference type="PANTHER" id="PTHR30023:SF0">
    <property type="entry name" value="PENICILLIN-SENSITIVE CARBOXYPEPTIDASE A"/>
    <property type="match status" value="1"/>
</dbReference>
<evidence type="ECO:0000256" key="2">
    <source>
        <dbReference type="ARBA" id="ARBA00022801"/>
    </source>
</evidence>
<dbReference type="SUPFAM" id="SSF56601">
    <property type="entry name" value="beta-lactamase/transpeptidase-like"/>
    <property type="match status" value="1"/>
</dbReference>
<name>A0A1I5VK58_9PSEU</name>
<dbReference type="EMBL" id="FOWW01000004">
    <property type="protein sequence ID" value="SFQ07811.1"/>
    <property type="molecule type" value="Genomic_DNA"/>
</dbReference>
<dbReference type="GO" id="GO:0006508">
    <property type="term" value="P:proteolysis"/>
    <property type="evidence" value="ECO:0007669"/>
    <property type="project" value="InterPro"/>
</dbReference>
<dbReference type="Proteomes" id="UP000198727">
    <property type="component" value="Unassembled WGS sequence"/>
</dbReference>
<reference evidence="5" key="1">
    <citation type="submission" date="2016-10" db="EMBL/GenBank/DDBJ databases">
        <authorList>
            <person name="Varghese N."/>
            <person name="Submissions S."/>
        </authorList>
    </citation>
    <scope>NUCLEOTIDE SEQUENCE [LARGE SCALE GENOMIC DNA]</scope>
    <source>
        <strain evidence="5">CGMCC 4.5579</strain>
    </source>
</reference>
<gene>
    <name evidence="4" type="ORF">SAMN05421810_104406</name>
</gene>
<dbReference type="AlphaFoldDB" id="A0A1I5VK58"/>
<dbReference type="Gene3D" id="3.50.80.20">
    <property type="entry name" value="D-Ala-D-Ala carboxypeptidase C, peptidase S13"/>
    <property type="match status" value="1"/>
</dbReference>
<keyword evidence="4" id="KW-0121">Carboxypeptidase</keyword>
<proteinExistence type="inferred from homology"/>
<dbReference type="InterPro" id="IPR000667">
    <property type="entry name" value="Peptidase_S13"/>
</dbReference>
<protein>
    <submittedName>
        <fullName evidence="4">D-alanyl-D-alanine carboxypeptidase / D-alanyl-D-alanine-endopeptidase (Penicillin-binding protein 4)</fullName>
    </submittedName>
</protein>
<dbReference type="GO" id="GO:0000270">
    <property type="term" value="P:peptidoglycan metabolic process"/>
    <property type="evidence" value="ECO:0007669"/>
    <property type="project" value="TreeGrafter"/>
</dbReference>
<feature type="signal peptide" evidence="3">
    <location>
        <begin position="1"/>
        <end position="34"/>
    </location>
</feature>
<dbReference type="Gene3D" id="3.40.710.10">
    <property type="entry name" value="DD-peptidase/beta-lactamase superfamily"/>
    <property type="match status" value="2"/>
</dbReference>
<evidence type="ECO:0000313" key="4">
    <source>
        <dbReference type="EMBL" id="SFQ07811.1"/>
    </source>
</evidence>
<dbReference type="NCBIfam" id="TIGR00666">
    <property type="entry name" value="PBP4"/>
    <property type="match status" value="1"/>
</dbReference>
<evidence type="ECO:0000256" key="3">
    <source>
        <dbReference type="SAM" id="SignalP"/>
    </source>
</evidence>
<feature type="chain" id="PRO_5011705363" evidence="3">
    <location>
        <begin position="35"/>
        <end position="535"/>
    </location>
</feature>
<evidence type="ECO:0000313" key="5">
    <source>
        <dbReference type="Proteomes" id="UP000198727"/>
    </source>
</evidence>
<sequence>MSRCPQFRRVPSRPGRVAVLVALLAALVVAPAGAPSATGDDALGRDLSAVLAAPAFAGADIGLVVRRADTGEVLFDRQGDRRRQPASNGKLLTGALALDRLGPEHRFRTTVESPARRVGPVLTGDLYLRGGGDPTMLAADYDALAAHLAHAGIRLVRGRLVADDTYFDDVRLGLGWAWDDEPYYYNAQISALTIAPDTDYDAGSVIVRVTPGAAGAAPTVEVEPPNTYVTVRSTATTGAAGGPTTLVVDREHGGNTITVTGSIPAGRSPVTEYMAVWEPTGLAAAVFRDALRRHGVHVVGGTATGATPPGAAVLAERRSMPVRELMLPFMKLSNNMHAEALVKEAGRAAGGAGSWPAGLARLRAAIAGLGVDPARTAVVDGSGLSRMDQVSPAQLAELLLAARDRPWFPDFHASLPVAGVADRAVGGTLRNRMRDTAAEGRVRAKTGTLTGVSALSGYVTAADGTELVFAMVSNQTLTSAKPLEDAVAIRLAQYAGAADRRQPVAVPEPRSAGMDGTAGADGTEVELECSWRKAC</sequence>
<dbReference type="PRINTS" id="PR00922">
    <property type="entry name" value="DADACBPTASE3"/>
</dbReference>
<organism evidence="4 5">
    <name type="scientific">Amycolatopsis arida</name>
    <dbReference type="NCBI Taxonomy" id="587909"/>
    <lineage>
        <taxon>Bacteria</taxon>
        <taxon>Bacillati</taxon>
        <taxon>Actinomycetota</taxon>
        <taxon>Actinomycetes</taxon>
        <taxon>Pseudonocardiales</taxon>
        <taxon>Pseudonocardiaceae</taxon>
        <taxon>Amycolatopsis</taxon>
    </lineage>
</organism>
<dbReference type="STRING" id="587909.SAMN05421810_104406"/>
<keyword evidence="5" id="KW-1185">Reference proteome</keyword>
<keyword evidence="4" id="KW-0645">Protease</keyword>
<dbReference type="PANTHER" id="PTHR30023">
    <property type="entry name" value="D-ALANYL-D-ALANINE CARBOXYPEPTIDASE"/>
    <property type="match status" value="1"/>
</dbReference>
<evidence type="ECO:0000256" key="1">
    <source>
        <dbReference type="ARBA" id="ARBA00006096"/>
    </source>
</evidence>
<keyword evidence="3" id="KW-0732">Signal</keyword>
<keyword evidence="2" id="KW-0378">Hydrolase</keyword>
<accession>A0A1I5VK58</accession>
<dbReference type="InterPro" id="IPR012338">
    <property type="entry name" value="Beta-lactam/transpept-like"/>
</dbReference>
<comment type="similarity">
    <text evidence="1">Belongs to the peptidase S13 family.</text>
</comment>
<dbReference type="Pfam" id="PF02113">
    <property type="entry name" value="Peptidase_S13"/>
    <property type="match status" value="1"/>
</dbReference>
<dbReference type="GO" id="GO:0004185">
    <property type="term" value="F:serine-type carboxypeptidase activity"/>
    <property type="evidence" value="ECO:0007669"/>
    <property type="project" value="InterPro"/>
</dbReference>